<dbReference type="OrthoDB" id="5410741at2759"/>
<evidence type="ECO:0000313" key="2">
    <source>
        <dbReference type="EMBL" id="KAF2833533.1"/>
    </source>
</evidence>
<reference evidence="2" key="1">
    <citation type="journal article" date="2020" name="Stud. Mycol.">
        <title>101 Dothideomycetes genomes: a test case for predicting lifestyles and emergence of pathogens.</title>
        <authorList>
            <person name="Haridas S."/>
            <person name="Albert R."/>
            <person name="Binder M."/>
            <person name="Bloem J."/>
            <person name="Labutti K."/>
            <person name="Salamov A."/>
            <person name="Andreopoulos B."/>
            <person name="Baker S."/>
            <person name="Barry K."/>
            <person name="Bills G."/>
            <person name="Bluhm B."/>
            <person name="Cannon C."/>
            <person name="Castanera R."/>
            <person name="Culley D."/>
            <person name="Daum C."/>
            <person name="Ezra D."/>
            <person name="Gonzalez J."/>
            <person name="Henrissat B."/>
            <person name="Kuo A."/>
            <person name="Liang C."/>
            <person name="Lipzen A."/>
            <person name="Lutzoni F."/>
            <person name="Magnuson J."/>
            <person name="Mondo S."/>
            <person name="Nolan M."/>
            <person name="Ohm R."/>
            <person name="Pangilinan J."/>
            <person name="Park H.-J."/>
            <person name="Ramirez L."/>
            <person name="Alfaro M."/>
            <person name="Sun H."/>
            <person name="Tritt A."/>
            <person name="Yoshinaga Y."/>
            <person name="Zwiers L.-H."/>
            <person name="Turgeon B."/>
            <person name="Goodwin S."/>
            <person name="Spatafora J."/>
            <person name="Crous P."/>
            <person name="Grigoriev I."/>
        </authorList>
    </citation>
    <scope>NUCLEOTIDE SEQUENCE</scope>
    <source>
        <strain evidence="2">CBS 113818</strain>
    </source>
</reference>
<evidence type="ECO:0000313" key="3">
    <source>
        <dbReference type="Proteomes" id="UP000799424"/>
    </source>
</evidence>
<protein>
    <recommendedName>
        <fullName evidence="4">Tc1-like transposase DDE domain-containing protein</fullName>
    </recommendedName>
</protein>
<accession>A0A6A7AK71</accession>
<keyword evidence="3" id="KW-1185">Reference proteome</keyword>
<gene>
    <name evidence="2" type="ORF">CC86DRAFT_365409</name>
</gene>
<proteinExistence type="predicted"/>
<sequence length="127" mass="14561">MLKPLKQPPKPRRSKPPPLEVQGSGHYIMQQYYASNIAVILHPGQSPDLNPIEGIWLILKQRAKRRIQYPKDGQKAWDGTKTHLKEILQEVWASITLEQIRDRIVEMPERCSELSVNGGGKIRSATW</sequence>
<dbReference type="InterPro" id="IPR036397">
    <property type="entry name" value="RNaseH_sf"/>
</dbReference>
<evidence type="ECO:0008006" key="4">
    <source>
        <dbReference type="Google" id="ProtNLM"/>
    </source>
</evidence>
<dbReference type="EMBL" id="MU006216">
    <property type="protein sequence ID" value="KAF2833533.1"/>
    <property type="molecule type" value="Genomic_DNA"/>
</dbReference>
<name>A0A6A7AK71_9PLEO</name>
<dbReference type="AlphaFoldDB" id="A0A6A7AK71"/>
<dbReference type="GO" id="GO:0003676">
    <property type="term" value="F:nucleic acid binding"/>
    <property type="evidence" value="ECO:0007669"/>
    <property type="project" value="InterPro"/>
</dbReference>
<dbReference type="Gene3D" id="3.30.420.10">
    <property type="entry name" value="Ribonuclease H-like superfamily/Ribonuclease H"/>
    <property type="match status" value="1"/>
</dbReference>
<evidence type="ECO:0000256" key="1">
    <source>
        <dbReference type="SAM" id="MobiDB-lite"/>
    </source>
</evidence>
<organism evidence="2 3">
    <name type="scientific">Ophiobolus disseminans</name>
    <dbReference type="NCBI Taxonomy" id="1469910"/>
    <lineage>
        <taxon>Eukaryota</taxon>
        <taxon>Fungi</taxon>
        <taxon>Dikarya</taxon>
        <taxon>Ascomycota</taxon>
        <taxon>Pezizomycotina</taxon>
        <taxon>Dothideomycetes</taxon>
        <taxon>Pleosporomycetidae</taxon>
        <taxon>Pleosporales</taxon>
        <taxon>Pleosporineae</taxon>
        <taxon>Phaeosphaeriaceae</taxon>
        <taxon>Ophiobolus</taxon>
    </lineage>
</organism>
<dbReference type="Proteomes" id="UP000799424">
    <property type="component" value="Unassembled WGS sequence"/>
</dbReference>
<feature type="region of interest" description="Disordered" evidence="1">
    <location>
        <begin position="1"/>
        <end position="21"/>
    </location>
</feature>